<dbReference type="RefSeq" id="WP_121637553.1">
    <property type="nucleotide sequence ID" value="NZ_CP033065.1"/>
</dbReference>
<dbReference type="InterPro" id="IPR020084">
    <property type="entry name" value="NUDIX_hydrolase_CS"/>
</dbReference>
<gene>
    <name evidence="4" type="ORF">D9T18_08680</name>
</gene>
<accession>A0AAD0TYT8</accession>
<dbReference type="PANTHER" id="PTHR43046:SF16">
    <property type="entry name" value="ADP-RIBOSE PYROPHOSPHATASE YJHB-RELATED"/>
    <property type="match status" value="1"/>
</dbReference>
<organism evidence="4 5">
    <name type="scientific">Pseudoalteromonas agarivorans</name>
    <dbReference type="NCBI Taxonomy" id="176102"/>
    <lineage>
        <taxon>Bacteria</taxon>
        <taxon>Pseudomonadati</taxon>
        <taxon>Pseudomonadota</taxon>
        <taxon>Gammaproteobacteria</taxon>
        <taxon>Alteromonadales</taxon>
        <taxon>Pseudoalteromonadaceae</taxon>
        <taxon>Pseudoalteromonas</taxon>
    </lineage>
</organism>
<evidence type="ECO:0000259" key="3">
    <source>
        <dbReference type="PROSITE" id="PS51462"/>
    </source>
</evidence>
<evidence type="ECO:0000256" key="1">
    <source>
        <dbReference type="ARBA" id="ARBA00001946"/>
    </source>
</evidence>
<dbReference type="Proteomes" id="UP000279995">
    <property type="component" value="Chromosome I"/>
</dbReference>
<reference evidence="4 5" key="1">
    <citation type="submission" date="2018-10" db="EMBL/GenBank/DDBJ databases">
        <title>Complete Genome Sequence and Transcriptomic Profiles of a Marine Bacterium, Pseudoalteromonas agarivorans Hao 2018.</title>
        <authorList>
            <person name="Hao L."/>
        </authorList>
    </citation>
    <scope>NUCLEOTIDE SEQUENCE [LARGE SCALE GENOMIC DNA]</scope>
    <source>
        <strain evidence="4 5">Hao 2018</strain>
    </source>
</reference>
<dbReference type="PANTHER" id="PTHR43046">
    <property type="entry name" value="GDP-MANNOSE MANNOSYL HYDROLASE"/>
    <property type="match status" value="1"/>
</dbReference>
<proteinExistence type="predicted"/>
<dbReference type="Gene3D" id="3.90.79.10">
    <property type="entry name" value="Nucleoside Triphosphate Pyrophosphohydrolase"/>
    <property type="match status" value="1"/>
</dbReference>
<dbReference type="InterPro" id="IPR015797">
    <property type="entry name" value="NUDIX_hydrolase-like_dom_sf"/>
</dbReference>
<dbReference type="Pfam" id="PF00293">
    <property type="entry name" value="NUDIX"/>
    <property type="match status" value="1"/>
</dbReference>
<evidence type="ECO:0000313" key="5">
    <source>
        <dbReference type="Proteomes" id="UP000279995"/>
    </source>
</evidence>
<evidence type="ECO:0000313" key="4">
    <source>
        <dbReference type="EMBL" id="AYM86780.1"/>
    </source>
</evidence>
<dbReference type="GO" id="GO:0016787">
    <property type="term" value="F:hydrolase activity"/>
    <property type="evidence" value="ECO:0007669"/>
    <property type="project" value="UniProtKB-KW"/>
</dbReference>
<dbReference type="PROSITE" id="PS00893">
    <property type="entry name" value="NUDIX_BOX"/>
    <property type="match status" value="1"/>
</dbReference>
<protein>
    <submittedName>
        <fullName evidence="4">NUDIX domain-containing protein</fullName>
    </submittedName>
</protein>
<dbReference type="SUPFAM" id="SSF55811">
    <property type="entry name" value="Nudix"/>
    <property type="match status" value="1"/>
</dbReference>
<dbReference type="EMBL" id="CP033065">
    <property type="protein sequence ID" value="AYM86780.1"/>
    <property type="molecule type" value="Genomic_DNA"/>
</dbReference>
<dbReference type="InterPro" id="IPR000086">
    <property type="entry name" value="NUDIX_hydrolase_dom"/>
</dbReference>
<comment type="cofactor">
    <cofactor evidence="1">
        <name>Mg(2+)</name>
        <dbReference type="ChEBI" id="CHEBI:18420"/>
    </cofactor>
</comment>
<dbReference type="AlphaFoldDB" id="A0AAD0TYT8"/>
<dbReference type="PROSITE" id="PS51462">
    <property type="entry name" value="NUDIX"/>
    <property type="match status" value="1"/>
</dbReference>
<evidence type="ECO:0000256" key="2">
    <source>
        <dbReference type="ARBA" id="ARBA00022801"/>
    </source>
</evidence>
<feature type="domain" description="Nudix hydrolase" evidence="3">
    <location>
        <begin position="1"/>
        <end position="133"/>
    </location>
</feature>
<keyword evidence="2" id="KW-0378">Hydrolase</keyword>
<name>A0AAD0TYT8_9GAMM</name>
<sequence length="147" mass="16534">MHKPHVTVAAVVKKGEHFLLVKERDKFTSNICYNQPAGHLELNETLAQAASRELFEETGLSLTPTGLIGVYNLHAANGVHYLRFCFMFDGTQVTTEPCPKDADIISANWHSLEDIKALPLRSHLVLKCIEDSLNRPIQDVDFIYDDN</sequence>